<reference evidence="6 7" key="1">
    <citation type="submission" date="2017-08" db="EMBL/GenBank/DDBJ databases">
        <title>Complete genome sequence of Gluconacetobacter saccharivorans CV1 isolated from Fermented Vinegar.</title>
        <authorList>
            <person name="Kim S.-Y."/>
        </authorList>
    </citation>
    <scope>NUCLEOTIDE SEQUENCE [LARGE SCALE GENOMIC DNA]</scope>
    <source>
        <strain evidence="6 7">CV1</strain>
    </source>
</reference>
<dbReference type="InterPro" id="IPR036390">
    <property type="entry name" value="WH_DNA-bd_sf"/>
</dbReference>
<evidence type="ECO:0000313" key="7">
    <source>
        <dbReference type="Proteomes" id="UP000264120"/>
    </source>
</evidence>
<dbReference type="InterPro" id="IPR036388">
    <property type="entry name" value="WH-like_DNA-bd_sf"/>
</dbReference>
<proteinExistence type="inferred from homology"/>
<evidence type="ECO:0000256" key="3">
    <source>
        <dbReference type="ARBA" id="ARBA00023125"/>
    </source>
</evidence>
<feature type="domain" description="HTH lysR-type" evidence="5">
    <location>
        <begin position="8"/>
        <end position="65"/>
    </location>
</feature>
<evidence type="ECO:0000256" key="1">
    <source>
        <dbReference type="ARBA" id="ARBA00009437"/>
    </source>
</evidence>
<dbReference type="InterPro" id="IPR005119">
    <property type="entry name" value="LysR_subst-bd"/>
</dbReference>
<keyword evidence="2" id="KW-0805">Transcription regulation</keyword>
<evidence type="ECO:0000259" key="5">
    <source>
        <dbReference type="PROSITE" id="PS50931"/>
    </source>
</evidence>
<keyword evidence="3" id="KW-0238">DNA-binding</keyword>
<dbReference type="Gene3D" id="3.40.190.10">
    <property type="entry name" value="Periplasmic binding protein-like II"/>
    <property type="match status" value="2"/>
</dbReference>
<keyword evidence="7" id="KW-1185">Reference proteome</keyword>
<dbReference type="EMBL" id="CP023036">
    <property type="protein sequence ID" value="AXY23580.1"/>
    <property type="molecule type" value="Genomic_DNA"/>
</dbReference>
<dbReference type="Pfam" id="PF03466">
    <property type="entry name" value="LysR_substrate"/>
    <property type="match status" value="1"/>
</dbReference>
<dbReference type="RefSeq" id="WP_118963405.1">
    <property type="nucleotide sequence ID" value="NZ_CP023036.1"/>
</dbReference>
<protein>
    <submittedName>
        <fullName evidence="6">Glycine cleavage system transcriptional activator</fullName>
    </submittedName>
</protein>
<dbReference type="Pfam" id="PF00126">
    <property type="entry name" value="HTH_1"/>
    <property type="match status" value="1"/>
</dbReference>
<dbReference type="SUPFAM" id="SSF53850">
    <property type="entry name" value="Periplasmic binding protein-like II"/>
    <property type="match status" value="1"/>
</dbReference>
<keyword evidence="4" id="KW-0804">Transcription</keyword>
<dbReference type="OrthoDB" id="9794694at2"/>
<comment type="similarity">
    <text evidence="1">Belongs to the LysR transcriptional regulatory family.</text>
</comment>
<dbReference type="Proteomes" id="UP000264120">
    <property type="component" value="Chromosome"/>
</dbReference>
<evidence type="ECO:0000256" key="4">
    <source>
        <dbReference type="ARBA" id="ARBA00023163"/>
    </source>
</evidence>
<name>A0A347WFD7_9PROT</name>
<gene>
    <name evidence="6" type="primary">gcvA_3</name>
    <name evidence="6" type="ORF">CD178_02834</name>
</gene>
<dbReference type="Gene3D" id="1.10.10.10">
    <property type="entry name" value="Winged helix-like DNA-binding domain superfamily/Winged helix DNA-binding domain"/>
    <property type="match status" value="1"/>
</dbReference>
<dbReference type="PANTHER" id="PTHR30537">
    <property type="entry name" value="HTH-TYPE TRANSCRIPTIONAL REGULATOR"/>
    <property type="match status" value="1"/>
</dbReference>
<dbReference type="InterPro" id="IPR058163">
    <property type="entry name" value="LysR-type_TF_proteobact-type"/>
</dbReference>
<dbReference type="PROSITE" id="PS50931">
    <property type="entry name" value="HTH_LYSR"/>
    <property type="match status" value="1"/>
</dbReference>
<dbReference type="GO" id="GO:0003677">
    <property type="term" value="F:DNA binding"/>
    <property type="evidence" value="ECO:0007669"/>
    <property type="project" value="UniProtKB-KW"/>
</dbReference>
<dbReference type="GO" id="GO:0003700">
    <property type="term" value="F:DNA-binding transcription factor activity"/>
    <property type="evidence" value="ECO:0007669"/>
    <property type="project" value="InterPro"/>
</dbReference>
<dbReference type="AlphaFoldDB" id="A0A347WFD7"/>
<evidence type="ECO:0000256" key="2">
    <source>
        <dbReference type="ARBA" id="ARBA00023015"/>
    </source>
</evidence>
<dbReference type="PANTHER" id="PTHR30537:SF5">
    <property type="entry name" value="HTH-TYPE TRANSCRIPTIONAL ACTIVATOR TTDR-RELATED"/>
    <property type="match status" value="1"/>
</dbReference>
<evidence type="ECO:0000313" key="6">
    <source>
        <dbReference type="EMBL" id="AXY23580.1"/>
    </source>
</evidence>
<sequence>MKWRYHIPPLAALNAFVAYARTGGIRRAAVALGVDHAVVSRHLRDLETALGVGLRNRTEGGLSPQGHEYYARIAPLLDGLARATADMRGQMPQLTLTCSHGIAYHWLLPRLPAFRQLHPGVDVLLRPVDSDCRFDPERIDTVLHADIRYINDLHPLRDPPRIQALELARPLVFPVASPECLRRLAHPPRTAADLLHAPLLIEDNDTEWRVWFAAQSVNVAQVSGHSRLWQAHLALAAARAGEGIALANTYLLEDDLKAGRLVRVTTTDVPLRDVTLGSYVLRSTDQAWQARPFALLRTWLEAQFHTGSETLVTKDHHAPPKKRLPIMP</sequence>
<dbReference type="SUPFAM" id="SSF46785">
    <property type="entry name" value="Winged helix' DNA-binding domain"/>
    <property type="match status" value="1"/>
</dbReference>
<dbReference type="InterPro" id="IPR000847">
    <property type="entry name" value="LysR_HTH_N"/>
</dbReference>
<dbReference type="KEGG" id="ksc:CD178_02834"/>
<organism evidence="6 7">
    <name type="scientific">Komagataeibacter saccharivorans</name>
    <dbReference type="NCBI Taxonomy" id="265959"/>
    <lineage>
        <taxon>Bacteria</taxon>
        <taxon>Pseudomonadati</taxon>
        <taxon>Pseudomonadota</taxon>
        <taxon>Alphaproteobacteria</taxon>
        <taxon>Acetobacterales</taxon>
        <taxon>Acetobacteraceae</taxon>
        <taxon>Komagataeibacter</taxon>
    </lineage>
</organism>
<accession>A0A347WFD7</accession>